<name>A0A2N4TY13_RALPI</name>
<protein>
    <submittedName>
        <fullName evidence="3">Uncharacterized protein</fullName>
    </submittedName>
</protein>
<reference evidence="3 4" key="1">
    <citation type="submission" date="2017-12" db="EMBL/GenBank/DDBJ databases">
        <title>Draft genome sequence of Ralstonia pickettii 52.</title>
        <authorList>
            <person name="Zheng B."/>
        </authorList>
    </citation>
    <scope>NUCLEOTIDE SEQUENCE [LARGE SCALE GENOMIC DNA]</scope>
    <source>
        <strain evidence="3 4">52</strain>
    </source>
</reference>
<keyword evidence="2" id="KW-0812">Transmembrane</keyword>
<evidence type="ECO:0000313" key="3">
    <source>
        <dbReference type="EMBL" id="PLC44585.1"/>
    </source>
</evidence>
<dbReference type="RefSeq" id="WP_102064995.1">
    <property type="nucleotide sequence ID" value="NZ_PKQE01000001.1"/>
</dbReference>
<keyword evidence="2" id="KW-0472">Membrane</keyword>
<accession>A0A2N4TY13</accession>
<evidence type="ECO:0000256" key="2">
    <source>
        <dbReference type="SAM" id="Phobius"/>
    </source>
</evidence>
<gene>
    <name evidence="3" type="ORF">C0Q88_07855</name>
</gene>
<dbReference type="AlphaFoldDB" id="A0A2N4TY13"/>
<evidence type="ECO:0000256" key="1">
    <source>
        <dbReference type="SAM" id="Coils"/>
    </source>
</evidence>
<sequence>MEHEGTIIMTNRAALEQQMDEVRSDVREMRASMAKIAEAITRLAVLEERHLSTAARLDKIESRQRDSESKVSELDKTQIKYIATLDGITKTVRILWVVGGAGVLAMIAGYAKHAFGV</sequence>
<comment type="caution">
    <text evidence="3">The sequence shown here is derived from an EMBL/GenBank/DDBJ whole genome shotgun (WGS) entry which is preliminary data.</text>
</comment>
<keyword evidence="1" id="KW-0175">Coiled coil</keyword>
<feature type="coiled-coil region" evidence="1">
    <location>
        <begin position="12"/>
        <end position="49"/>
    </location>
</feature>
<evidence type="ECO:0000313" key="4">
    <source>
        <dbReference type="Proteomes" id="UP000234456"/>
    </source>
</evidence>
<keyword evidence="2" id="KW-1133">Transmembrane helix</keyword>
<dbReference type="Proteomes" id="UP000234456">
    <property type="component" value="Unassembled WGS sequence"/>
</dbReference>
<proteinExistence type="predicted"/>
<dbReference type="EMBL" id="PKQE01000001">
    <property type="protein sequence ID" value="PLC44585.1"/>
    <property type="molecule type" value="Genomic_DNA"/>
</dbReference>
<organism evidence="3 4">
    <name type="scientific">Ralstonia pickettii</name>
    <name type="common">Burkholderia pickettii</name>
    <dbReference type="NCBI Taxonomy" id="329"/>
    <lineage>
        <taxon>Bacteria</taxon>
        <taxon>Pseudomonadati</taxon>
        <taxon>Pseudomonadota</taxon>
        <taxon>Betaproteobacteria</taxon>
        <taxon>Burkholderiales</taxon>
        <taxon>Burkholderiaceae</taxon>
        <taxon>Ralstonia</taxon>
    </lineage>
</organism>
<feature type="transmembrane region" description="Helical" evidence="2">
    <location>
        <begin position="94"/>
        <end position="111"/>
    </location>
</feature>